<accession>A0ABP1EBP6</accession>
<sequence>MTSVIPRRMISGRFDSLQLPFDVLALVITFHADVCSLLGMMQTCRDLYQVGIRHLATKANDLVFFTTPEQIASFCLFMHGNVEYRSSFLRRLSIEFNIYKDWSKSSEDFKLFATILRHATRLECLGFWNLEDFLIDVPEMVTAIASLTSITSMDIESQDTYTSDNAYRMVQKMQSPVTNLTLGEISSENYSPLPFIEAFQNSLRELSIHDASDICMELWSSNIVVPRLDLLVLHGLWPHNADIESLILAFPNISRLYAYTLTDDETDEDRAFQRSANLDAQKSVSWPSLEILCGDVTTLWTLGLTCRVRCLKFWESVYCEDLPLFKDIIQCCKPNWLYVILKGREEDSPEGPNRPVLTLPPVDRIQGMIAHDLLQLDLRIYLNGNFTVKSFNLLLDQIRDLGSLTSLRILGLSIYVHCAGSELIAFH</sequence>
<dbReference type="EMBL" id="OZ037952">
    <property type="protein sequence ID" value="CAL1717067.1"/>
    <property type="molecule type" value="Genomic_DNA"/>
</dbReference>
<evidence type="ECO:0008006" key="3">
    <source>
        <dbReference type="Google" id="ProtNLM"/>
    </source>
</evidence>
<proteinExistence type="predicted"/>
<protein>
    <recommendedName>
        <fullName evidence="3">F-box domain-containing protein</fullName>
    </recommendedName>
</protein>
<evidence type="ECO:0000313" key="2">
    <source>
        <dbReference type="Proteomes" id="UP001497453"/>
    </source>
</evidence>
<reference evidence="2" key="1">
    <citation type="submission" date="2024-04" db="EMBL/GenBank/DDBJ databases">
        <authorList>
            <person name="Shaw F."/>
            <person name="Minotto A."/>
        </authorList>
    </citation>
    <scope>NUCLEOTIDE SEQUENCE [LARGE SCALE GENOMIC DNA]</scope>
</reference>
<evidence type="ECO:0000313" key="1">
    <source>
        <dbReference type="EMBL" id="CAL1717067.1"/>
    </source>
</evidence>
<name>A0ABP1EBP6_9APHY</name>
<keyword evidence="2" id="KW-1185">Reference proteome</keyword>
<dbReference type="InterPro" id="IPR032675">
    <property type="entry name" value="LRR_dom_sf"/>
</dbReference>
<dbReference type="Proteomes" id="UP001497453">
    <property type="component" value="Chromosome 9"/>
</dbReference>
<dbReference type="Gene3D" id="3.80.10.10">
    <property type="entry name" value="Ribonuclease Inhibitor"/>
    <property type="match status" value="1"/>
</dbReference>
<gene>
    <name evidence="1" type="ORF">GFSPODELE1_LOCUS11032</name>
</gene>
<organism evidence="1 2">
    <name type="scientific">Somion occarium</name>
    <dbReference type="NCBI Taxonomy" id="3059160"/>
    <lineage>
        <taxon>Eukaryota</taxon>
        <taxon>Fungi</taxon>
        <taxon>Dikarya</taxon>
        <taxon>Basidiomycota</taxon>
        <taxon>Agaricomycotina</taxon>
        <taxon>Agaricomycetes</taxon>
        <taxon>Polyporales</taxon>
        <taxon>Cerrenaceae</taxon>
        <taxon>Somion</taxon>
    </lineage>
</organism>